<feature type="binding site" evidence="14">
    <location>
        <position position="55"/>
    </location>
    <ligand>
        <name>Zn(2+)</name>
        <dbReference type="ChEBI" id="CHEBI:29105"/>
    </ligand>
</feature>
<dbReference type="Pfam" id="PF01087">
    <property type="entry name" value="GalP_UDP_transf"/>
    <property type="match status" value="1"/>
</dbReference>
<comment type="cofactor">
    <cofactor evidence="15">
        <name>Fe cation</name>
        <dbReference type="ChEBI" id="CHEBI:24875"/>
    </cofactor>
    <text evidence="15">Binds 1 Fe cation per subunit.</text>
</comment>
<evidence type="ECO:0000256" key="3">
    <source>
        <dbReference type="ARBA" id="ARBA00010951"/>
    </source>
</evidence>
<dbReference type="GO" id="GO:0008270">
    <property type="term" value="F:zinc ion binding"/>
    <property type="evidence" value="ECO:0007669"/>
    <property type="project" value="InterPro"/>
</dbReference>
<evidence type="ECO:0000256" key="9">
    <source>
        <dbReference type="ARBA" id="ARBA00022833"/>
    </source>
</evidence>
<dbReference type="KEGG" id="dde:Dde_3652"/>
<evidence type="ECO:0000259" key="18">
    <source>
        <dbReference type="Pfam" id="PF02744"/>
    </source>
</evidence>
<evidence type="ECO:0000256" key="4">
    <source>
        <dbReference type="ARBA" id="ARBA00012384"/>
    </source>
</evidence>
<evidence type="ECO:0000256" key="5">
    <source>
        <dbReference type="ARBA" id="ARBA00016340"/>
    </source>
</evidence>
<dbReference type="PIRSF" id="PIRSF000808">
    <property type="entry name" value="GalT"/>
    <property type="match status" value="1"/>
</dbReference>
<evidence type="ECO:0000259" key="17">
    <source>
        <dbReference type="Pfam" id="PF01087"/>
    </source>
</evidence>
<dbReference type="CDD" id="cd00608">
    <property type="entry name" value="GalT"/>
    <property type="match status" value="1"/>
</dbReference>
<evidence type="ECO:0000256" key="16">
    <source>
        <dbReference type="RuleBase" id="RU000506"/>
    </source>
</evidence>
<feature type="binding site" evidence="15">
    <location>
        <position position="188"/>
    </location>
    <ligand>
        <name>Fe cation</name>
        <dbReference type="ChEBI" id="CHEBI:24875"/>
    </ligand>
</feature>
<keyword evidence="9 14" id="KW-0862">Zinc</keyword>
<dbReference type="InterPro" id="IPR005849">
    <property type="entry name" value="GalP_Utransf_N"/>
</dbReference>
<accession>Q30V51</accession>
<keyword evidence="15" id="KW-0408">Iron</keyword>
<dbReference type="AlphaFoldDB" id="Q30V51"/>
<dbReference type="UniPathway" id="UPA00214"/>
<evidence type="ECO:0000256" key="11">
    <source>
        <dbReference type="ARBA" id="ARBA00023277"/>
    </source>
</evidence>
<feature type="binding site" evidence="14">
    <location>
        <position position="52"/>
    </location>
    <ligand>
        <name>Zn(2+)</name>
        <dbReference type="ChEBI" id="CHEBI:29105"/>
    </ligand>
</feature>
<feature type="binding site" evidence="15">
    <location>
        <position position="304"/>
    </location>
    <ligand>
        <name>Fe cation</name>
        <dbReference type="ChEBI" id="CHEBI:24875"/>
    </ligand>
</feature>
<dbReference type="EC" id="2.7.7.12" evidence="4 12"/>
<dbReference type="HOGENOM" id="CLU_029960_0_0_7"/>
<evidence type="ECO:0000256" key="15">
    <source>
        <dbReference type="PIRSR" id="PIRSR000808-4"/>
    </source>
</evidence>
<dbReference type="RefSeq" id="WP_011369319.1">
    <property type="nucleotide sequence ID" value="NC_007519.1"/>
</dbReference>
<evidence type="ECO:0000256" key="1">
    <source>
        <dbReference type="ARBA" id="ARBA00001107"/>
    </source>
</evidence>
<dbReference type="GO" id="GO:0005737">
    <property type="term" value="C:cytoplasm"/>
    <property type="evidence" value="ECO:0007669"/>
    <property type="project" value="TreeGrafter"/>
</dbReference>
<dbReference type="EMBL" id="CP000112">
    <property type="protein sequence ID" value="ABB40445.1"/>
    <property type="molecule type" value="Genomic_DNA"/>
</dbReference>
<feature type="binding site" evidence="14">
    <location>
        <position position="170"/>
    </location>
    <ligand>
        <name>Zn(2+)</name>
        <dbReference type="ChEBI" id="CHEBI:29105"/>
    </ligand>
</feature>
<dbReference type="PANTHER" id="PTHR11943">
    <property type="entry name" value="GALACTOSE-1-PHOSPHATE URIDYLYLTRANSFERASE"/>
    <property type="match status" value="1"/>
</dbReference>
<keyword evidence="7 16" id="KW-0548">Nucleotidyltransferase</keyword>
<comment type="similarity">
    <text evidence="3 16">Belongs to the galactose-1-phosphate uridylyltransferase type 1 family.</text>
</comment>
<keyword evidence="8 14" id="KW-0479">Metal-binding</keyword>
<dbReference type="GO" id="GO:0008108">
    <property type="term" value="F:UDP-glucose:hexose-1-phosphate uridylyltransferase activity"/>
    <property type="evidence" value="ECO:0007669"/>
    <property type="project" value="UniProtKB-UniRule"/>
</dbReference>
<evidence type="ECO:0000256" key="7">
    <source>
        <dbReference type="ARBA" id="ARBA00022695"/>
    </source>
</evidence>
<feature type="binding site" evidence="15">
    <location>
        <position position="287"/>
    </location>
    <ligand>
        <name>Fe cation</name>
        <dbReference type="ChEBI" id="CHEBI:24875"/>
    </ligand>
</feature>
<gene>
    <name evidence="19" type="ordered locus">Dde_3652</name>
</gene>
<feature type="domain" description="Galactose-1-phosphate uridyl transferase N-terminal" evidence="17">
    <location>
        <begin position="8"/>
        <end position="182"/>
    </location>
</feature>
<evidence type="ECO:0000256" key="12">
    <source>
        <dbReference type="NCBIfam" id="TIGR00209"/>
    </source>
</evidence>
<organism evidence="19 20">
    <name type="scientific">Oleidesulfovibrio alaskensis (strain ATCC BAA-1058 / DSM 17464 / G20)</name>
    <name type="common">Desulfovibrio alaskensis</name>
    <dbReference type="NCBI Taxonomy" id="207559"/>
    <lineage>
        <taxon>Bacteria</taxon>
        <taxon>Pseudomonadati</taxon>
        <taxon>Thermodesulfobacteriota</taxon>
        <taxon>Desulfovibrionia</taxon>
        <taxon>Desulfovibrionales</taxon>
        <taxon>Desulfovibrionaceae</taxon>
        <taxon>Oleidesulfovibrio</taxon>
    </lineage>
</organism>
<dbReference type="FunFam" id="3.30.428.10:FF:000001">
    <property type="entry name" value="Galactose-1-phosphate uridylyltransferase"/>
    <property type="match status" value="1"/>
</dbReference>
<dbReference type="InterPro" id="IPR019779">
    <property type="entry name" value="GalP_UDPtransf1_His-AS"/>
</dbReference>
<keyword evidence="10 16" id="KW-0299">Galactose metabolism</keyword>
<evidence type="ECO:0000313" key="19">
    <source>
        <dbReference type="EMBL" id="ABB40445.1"/>
    </source>
</evidence>
<dbReference type="Proteomes" id="UP000002710">
    <property type="component" value="Chromosome"/>
</dbReference>
<dbReference type="FunFam" id="3.30.428.10:FF:000002">
    <property type="entry name" value="Galactose-1-phosphate uridylyltransferase"/>
    <property type="match status" value="1"/>
</dbReference>
<sequence length="358" mass="40599">MGLQPYKDIPHTRRNALTGEWVLVSPHRAMRPWQGQQDAPDTTVMPAYDPQCYLCPGNLRTGGARNPHYSGVFVFDNDFQALKTPGSRTAQSPPRKNDDLFAARPETGICRVVCYSPRHDLTMARMQPAQAEAVITAWQQEYAALCSRQDIGYVQIFENRGAMMGCSNPHPHGQIWASSSVPHIAAQEDTMQRRHLQQHGGCLLCRYTALEEEYKERVVFSNDSFCAVVPYWAVWPFETMLLPRRHAADITDMTPAEKTDLAHALIRLTTRYDNLFRTPFPYSMGIHQQPCKGASPQAWHYHFHFYPPLLRSASVRKFMVGYEMLGSPQRDLTAESAADKLRALSDVHYTDLRQGSAT</sequence>
<evidence type="ECO:0000256" key="2">
    <source>
        <dbReference type="ARBA" id="ARBA00004947"/>
    </source>
</evidence>
<evidence type="ECO:0000256" key="14">
    <source>
        <dbReference type="PIRSR" id="PIRSR000808-3"/>
    </source>
</evidence>
<dbReference type="PANTHER" id="PTHR11943:SF1">
    <property type="entry name" value="GALACTOSE-1-PHOSPHATE URIDYLYLTRANSFERASE"/>
    <property type="match status" value="1"/>
</dbReference>
<dbReference type="InterPro" id="IPR001937">
    <property type="entry name" value="GalP_UDPtransf1"/>
</dbReference>
<reference evidence="19 20" key="1">
    <citation type="journal article" date="2011" name="J. Bacteriol.">
        <title>Complete genome sequence and updated annotation of Desulfovibrio alaskensis G20.</title>
        <authorList>
            <person name="Hauser L.J."/>
            <person name="Land M.L."/>
            <person name="Brown S.D."/>
            <person name="Larimer F."/>
            <person name="Keller K.L."/>
            <person name="Rapp-Giles B.J."/>
            <person name="Price M.N."/>
            <person name="Lin M."/>
            <person name="Bruce D.C."/>
            <person name="Detter J.C."/>
            <person name="Tapia R."/>
            <person name="Han C.S."/>
            <person name="Goodwin L.A."/>
            <person name="Cheng J.F."/>
            <person name="Pitluck S."/>
            <person name="Copeland A."/>
            <person name="Lucas S."/>
            <person name="Nolan M."/>
            <person name="Lapidus A.L."/>
            <person name="Palumbo A.V."/>
            <person name="Wall J.D."/>
        </authorList>
    </citation>
    <scope>NUCLEOTIDE SEQUENCE [LARGE SCALE GENOMIC DNA]</scope>
    <source>
        <strain evidence="20">ATCC BAA 1058 / DSM 17464 / G20</strain>
    </source>
</reference>
<evidence type="ECO:0000256" key="6">
    <source>
        <dbReference type="ARBA" id="ARBA00022679"/>
    </source>
</evidence>
<dbReference type="Gene3D" id="3.30.428.10">
    <property type="entry name" value="HIT-like"/>
    <property type="match status" value="2"/>
</dbReference>
<feature type="domain" description="Galactose-1-phosphate uridyl transferase C-terminal" evidence="18">
    <location>
        <begin position="190"/>
        <end position="350"/>
    </location>
</feature>
<dbReference type="NCBIfam" id="NF008724">
    <property type="entry name" value="PRK11720.1"/>
    <property type="match status" value="1"/>
</dbReference>
<comment type="cofactor">
    <cofactor evidence="14">
        <name>Zn(2+)</name>
        <dbReference type="ChEBI" id="CHEBI:29105"/>
    </cofactor>
    <text evidence="14">Binds 1 zinc ion per subunit.</text>
</comment>
<dbReference type="SUPFAM" id="SSF54197">
    <property type="entry name" value="HIT-like"/>
    <property type="match status" value="2"/>
</dbReference>
<evidence type="ECO:0000256" key="13">
    <source>
        <dbReference type="PIRSR" id="PIRSR000808-1"/>
    </source>
</evidence>
<comment type="pathway">
    <text evidence="2 16">Carbohydrate metabolism; galactose metabolism.</text>
</comment>
<comment type="catalytic activity">
    <reaction evidence="1 16">
        <text>alpha-D-galactose 1-phosphate + UDP-alpha-D-glucose = alpha-D-glucose 1-phosphate + UDP-alpha-D-galactose</text>
        <dbReference type="Rhea" id="RHEA:13989"/>
        <dbReference type="ChEBI" id="CHEBI:58336"/>
        <dbReference type="ChEBI" id="CHEBI:58601"/>
        <dbReference type="ChEBI" id="CHEBI:58885"/>
        <dbReference type="ChEBI" id="CHEBI:66914"/>
        <dbReference type="EC" id="2.7.7.12"/>
    </reaction>
</comment>
<evidence type="ECO:0000256" key="10">
    <source>
        <dbReference type="ARBA" id="ARBA00023144"/>
    </source>
</evidence>
<feature type="binding site" evidence="15">
    <location>
        <position position="302"/>
    </location>
    <ligand>
        <name>Fe cation</name>
        <dbReference type="ChEBI" id="CHEBI:24875"/>
    </ligand>
</feature>
<dbReference type="eggNOG" id="COG1085">
    <property type="taxonomic scope" value="Bacteria"/>
</dbReference>
<proteinExistence type="inferred from homology"/>
<evidence type="ECO:0000256" key="8">
    <source>
        <dbReference type="ARBA" id="ARBA00022723"/>
    </source>
</evidence>
<dbReference type="InterPro" id="IPR036265">
    <property type="entry name" value="HIT-like_sf"/>
</dbReference>
<feature type="binding site" evidence="14">
    <location>
        <position position="119"/>
    </location>
    <ligand>
        <name>Zn(2+)</name>
        <dbReference type="ChEBI" id="CHEBI:29105"/>
    </ligand>
</feature>
<keyword evidence="20" id="KW-1185">Reference proteome</keyword>
<keyword evidence="11 16" id="KW-0119">Carbohydrate metabolism</keyword>
<keyword evidence="6 16" id="KW-0808">Transferase</keyword>
<evidence type="ECO:0000313" key="20">
    <source>
        <dbReference type="Proteomes" id="UP000002710"/>
    </source>
</evidence>
<dbReference type="NCBIfam" id="TIGR00209">
    <property type="entry name" value="galT_1"/>
    <property type="match status" value="1"/>
</dbReference>
<dbReference type="Pfam" id="PF02744">
    <property type="entry name" value="GalP_UDP_tr_C"/>
    <property type="match status" value="1"/>
</dbReference>
<feature type="active site" description="Tele-UMP-histidine intermediate" evidence="13">
    <location>
        <position position="172"/>
    </location>
</feature>
<dbReference type="InterPro" id="IPR005850">
    <property type="entry name" value="GalP_Utransf_C"/>
</dbReference>
<dbReference type="STRING" id="207559.Dde_3652"/>
<dbReference type="GO" id="GO:0033499">
    <property type="term" value="P:galactose catabolic process via UDP-galactose, Leloir pathway"/>
    <property type="evidence" value="ECO:0007669"/>
    <property type="project" value="TreeGrafter"/>
</dbReference>
<protein>
    <recommendedName>
        <fullName evidence="5 12">Galactose-1-phosphate uridylyltransferase</fullName>
        <ecNumber evidence="4 12">2.7.7.12</ecNumber>
    </recommendedName>
</protein>
<name>Q30V51_OLEA2</name>
<dbReference type="PROSITE" id="PS00117">
    <property type="entry name" value="GAL_P_UDP_TRANSF_I"/>
    <property type="match status" value="1"/>
</dbReference>